<feature type="compositionally biased region" description="Basic and acidic residues" evidence="1">
    <location>
        <begin position="86"/>
        <end position="102"/>
    </location>
</feature>
<reference evidence="2" key="1">
    <citation type="submission" date="2020-10" db="EMBL/GenBank/DDBJ databases">
        <authorList>
            <person name="Kikuchi T."/>
        </authorList>
    </citation>
    <scope>NUCLEOTIDE SEQUENCE</scope>
    <source>
        <strain evidence="2">NKZ352</strain>
    </source>
</reference>
<organism evidence="2 3">
    <name type="scientific">Caenorhabditis auriculariae</name>
    <dbReference type="NCBI Taxonomy" id="2777116"/>
    <lineage>
        <taxon>Eukaryota</taxon>
        <taxon>Metazoa</taxon>
        <taxon>Ecdysozoa</taxon>
        <taxon>Nematoda</taxon>
        <taxon>Chromadorea</taxon>
        <taxon>Rhabditida</taxon>
        <taxon>Rhabditina</taxon>
        <taxon>Rhabditomorpha</taxon>
        <taxon>Rhabditoidea</taxon>
        <taxon>Rhabditidae</taxon>
        <taxon>Peloderinae</taxon>
        <taxon>Caenorhabditis</taxon>
    </lineage>
</organism>
<evidence type="ECO:0000256" key="1">
    <source>
        <dbReference type="SAM" id="MobiDB-lite"/>
    </source>
</evidence>
<dbReference type="EMBL" id="CAJGYM010000010">
    <property type="protein sequence ID" value="CAD6189083.1"/>
    <property type="molecule type" value="Genomic_DNA"/>
</dbReference>
<keyword evidence="3" id="KW-1185">Reference proteome</keyword>
<protein>
    <submittedName>
        <fullName evidence="2">Uncharacterized protein</fullName>
    </submittedName>
</protein>
<dbReference type="AlphaFoldDB" id="A0A8S1H1F6"/>
<name>A0A8S1H1F6_9PELO</name>
<comment type="caution">
    <text evidence="2">The sequence shown here is derived from an EMBL/GenBank/DDBJ whole genome shotgun (WGS) entry which is preliminary data.</text>
</comment>
<dbReference type="Proteomes" id="UP000835052">
    <property type="component" value="Unassembled WGS sequence"/>
</dbReference>
<accession>A0A8S1H1F6</accession>
<proteinExistence type="predicted"/>
<feature type="region of interest" description="Disordered" evidence="1">
    <location>
        <begin position="86"/>
        <end position="109"/>
    </location>
</feature>
<gene>
    <name evidence="2" type="ORF">CAUJ_LOCUS5002</name>
</gene>
<feature type="region of interest" description="Disordered" evidence="1">
    <location>
        <begin position="1"/>
        <end position="39"/>
    </location>
</feature>
<evidence type="ECO:0000313" key="2">
    <source>
        <dbReference type="EMBL" id="CAD6189083.1"/>
    </source>
</evidence>
<dbReference type="OrthoDB" id="5872847at2759"/>
<sequence length="109" mass="12490">MQETTLVAPKPVTITQRSEDEISRPSLPTHVEQPPLSPQRVHHAFYRPFVADDLDDREMPAPLRGSISYHSVDELTHSQFGTIKTIEKAKDKNSERMYKRPGFDNVPSY</sequence>
<evidence type="ECO:0000313" key="3">
    <source>
        <dbReference type="Proteomes" id="UP000835052"/>
    </source>
</evidence>